<dbReference type="PANTHER" id="PTHR30250:SF11">
    <property type="entry name" value="O-ANTIGEN TRANSPORTER-RELATED"/>
    <property type="match status" value="1"/>
</dbReference>
<feature type="transmembrane region" description="Helical" evidence="6">
    <location>
        <begin position="121"/>
        <end position="141"/>
    </location>
</feature>
<dbReference type="Proteomes" id="UP001160550">
    <property type="component" value="Unassembled WGS sequence"/>
</dbReference>
<feature type="transmembrane region" description="Helical" evidence="6">
    <location>
        <begin position="44"/>
        <end position="67"/>
    </location>
</feature>
<evidence type="ECO:0000256" key="1">
    <source>
        <dbReference type="ARBA" id="ARBA00004651"/>
    </source>
</evidence>
<evidence type="ECO:0000313" key="7">
    <source>
        <dbReference type="EMBL" id="MDH7454277.1"/>
    </source>
</evidence>
<feature type="transmembrane region" description="Helical" evidence="6">
    <location>
        <begin position="307"/>
        <end position="333"/>
    </location>
</feature>
<dbReference type="Pfam" id="PF01943">
    <property type="entry name" value="Polysacc_synt"/>
    <property type="match status" value="1"/>
</dbReference>
<evidence type="ECO:0000256" key="3">
    <source>
        <dbReference type="ARBA" id="ARBA00022692"/>
    </source>
</evidence>
<feature type="transmembrane region" description="Helical" evidence="6">
    <location>
        <begin position="430"/>
        <end position="447"/>
    </location>
</feature>
<organism evidence="7 8">
    <name type="scientific">Luteimonas composti</name>
    <dbReference type="NCBI Taxonomy" id="398257"/>
    <lineage>
        <taxon>Bacteria</taxon>
        <taxon>Pseudomonadati</taxon>
        <taxon>Pseudomonadota</taxon>
        <taxon>Gammaproteobacteria</taxon>
        <taxon>Lysobacterales</taxon>
        <taxon>Lysobacteraceae</taxon>
        <taxon>Luteimonas</taxon>
    </lineage>
</organism>
<reference evidence="7" key="2">
    <citation type="submission" date="2023-04" db="EMBL/GenBank/DDBJ databases">
        <authorList>
            <person name="Sun J.-Q."/>
        </authorList>
    </citation>
    <scope>NUCLEOTIDE SEQUENCE</scope>
    <source>
        <strain evidence="7">CC-YY355</strain>
    </source>
</reference>
<sequence>MSTRGQVIRNTLFSSVGIYTEYFLGMLTSIIIARHLGPSHFGAYGLVIWLVATGVVITNSGVASAVIKFIAELRGSGRDAQIRSLLAWAWRVQAGFLAAVLLAGTILFVTHGQRLMPGFNHTLLLVILLATTALRASYMLNIGIAKGYENFRATAAIAVIVSPLNLAMILVVWWLDGPMEWFLGTFTVSSFIFWWISRRQVAPLLPPAEGRQPLDDDIRRRLRSYTALVAVTVAVNFFTASEVEVLFLTLFDTSASAGFFKVAYQLSSGALLLVPGVFGALLLPMMANALAQGREVASRRLAMSTTYLTALAAPLVAFGVLFAPDIIGVLYGAEFAPAALVFAGCLAAGAIATICQGASSYLLGADRQRTLLVVILGCAVVKLALDVVLIKRMGLAGAVAAYAAASFLTSALLIGLALHHSGARLQWGRIARVALAAGLAAAAAWLARSHLPAIPLLALVLGGMLLSAVYAAGTLLLGFWSAADLQHFQQLHARIAGGRPAAVGRLLDWAARRAGAAA</sequence>
<feature type="transmembrane region" description="Helical" evidence="6">
    <location>
        <begin position="339"/>
        <end position="363"/>
    </location>
</feature>
<keyword evidence="3 6" id="KW-0812">Transmembrane</keyword>
<keyword evidence="8" id="KW-1185">Reference proteome</keyword>
<feature type="transmembrane region" description="Helical" evidence="6">
    <location>
        <begin position="453"/>
        <end position="480"/>
    </location>
</feature>
<feature type="transmembrane region" description="Helical" evidence="6">
    <location>
        <begin position="153"/>
        <end position="175"/>
    </location>
</feature>
<feature type="transmembrane region" description="Helical" evidence="6">
    <location>
        <begin position="370"/>
        <end position="390"/>
    </location>
</feature>
<proteinExistence type="predicted"/>
<feature type="transmembrane region" description="Helical" evidence="6">
    <location>
        <begin position="12"/>
        <end position="32"/>
    </location>
</feature>
<comment type="caution">
    <text evidence="7">The sequence shown here is derived from an EMBL/GenBank/DDBJ whole genome shotgun (WGS) entry which is preliminary data.</text>
</comment>
<evidence type="ECO:0000256" key="2">
    <source>
        <dbReference type="ARBA" id="ARBA00022475"/>
    </source>
</evidence>
<evidence type="ECO:0000256" key="4">
    <source>
        <dbReference type="ARBA" id="ARBA00022989"/>
    </source>
</evidence>
<protein>
    <submittedName>
        <fullName evidence="7">Oligosaccharide flippase family protein</fullName>
    </submittedName>
</protein>
<accession>A0ABT6MUG5</accession>
<name>A0ABT6MUG5_9GAMM</name>
<dbReference type="EMBL" id="JARYGX010000025">
    <property type="protein sequence ID" value="MDH7454277.1"/>
    <property type="molecule type" value="Genomic_DNA"/>
</dbReference>
<evidence type="ECO:0000313" key="8">
    <source>
        <dbReference type="Proteomes" id="UP001160550"/>
    </source>
</evidence>
<dbReference type="RefSeq" id="WP_280943492.1">
    <property type="nucleotide sequence ID" value="NZ_JARYGX010000025.1"/>
</dbReference>
<feature type="transmembrane region" description="Helical" evidence="6">
    <location>
        <begin position="181"/>
        <end position="197"/>
    </location>
</feature>
<dbReference type="InterPro" id="IPR050833">
    <property type="entry name" value="Poly_Biosynth_Transport"/>
</dbReference>
<comment type="subcellular location">
    <subcellularLocation>
        <location evidence="1">Cell membrane</location>
        <topology evidence="1">Multi-pass membrane protein</topology>
    </subcellularLocation>
</comment>
<dbReference type="InterPro" id="IPR002797">
    <property type="entry name" value="Polysacc_synth"/>
</dbReference>
<evidence type="ECO:0000256" key="5">
    <source>
        <dbReference type="ARBA" id="ARBA00023136"/>
    </source>
</evidence>
<dbReference type="PANTHER" id="PTHR30250">
    <property type="entry name" value="PST FAMILY PREDICTED COLANIC ACID TRANSPORTER"/>
    <property type="match status" value="1"/>
</dbReference>
<feature type="transmembrane region" description="Helical" evidence="6">
    <location>
        <begin position="88"/>
        <end position="109"/>
    </location>
</feature>
<feature type="transmembrane region" description="Helical" evidence="6">
    <location>
        <begin position="396"/>
        <end position="418"/>
    </location>
</feature>
<keyword evidence="2" id="KW-1003">Cell membrane</keyword>
<keyword evidence="5 6" id="KW-0472">Membrane</keyword>
<keyword evidence="4 6" id="KW-1133">Transmembrane helix</keyword>
<gene>
    <name evidence="7" type="ORF">QF205_14540</name>
</gene>
<feature type="transmembrane region" description="Helical" evidence="6">
    <location>
        <begin position="227"/>
        <end position="251"/>
    </location>
</feature>
<reference evidence="7" key="1">
    <citation type="journal article" date="2007" name="Int. J. Syst. Evol. Microbiol.">
        <title>Luteimonas composti sp. nov., a moderately thermophilic bacterium isolated from food waste.</title>
        <authorList>
            <person name="Young C.C."/>
            <person name="Kampfer P."/>
            <person name="Chen W.M."/>
            <person name="Yen W.S."/>
            <person name="Arun A.B."/>
            <person name="Lai W.A."/>
            <person name="Shen F.T."/>
            <person name="Rekha P.D."/>
            <person name="Lin K.Y."/>
            <person name="Chou J.H."/>
        </authorList>
    </citation>
    <scope>NUCLEOTIDE SEQUENCE</scope>
    <source>
        <strain evidence="7">CC-YY355</strain>
    </source>
</reference>
<feature type="transmembrane region" description="Helical" evidence="6">
    <location>
        <begin position="263"/>
        <end position="286"/>
    </location>
</feature>
<evidence type="ECO:0000256" key="6">
    <source>
        <dbReference type="SAM" id="Phobius"/>
    </source>
</evidence>